<proteinExistence type="predicted"/>
<comment type="caution">
    <text evidence="2">The sequence shown here is derived from an EMBL/GenBank/DDBJ whole genome shotgun (WGS) entry which is preliminary data.</text>
</comment>
<dbReference type="EMBL" id="JBHSWN010000001">
    <property type="protein sequence ID" value="MFC6790792.1"/>
    <property type="molecule type" value="Genomic_DNA"/>
</dbReference>
<evidence type="ECO:0000313" key="2">
    <source>
        <dbReference type="EMBL" id="MFC6790792.1"/>
    </source>
</evidence>
<organism evidence="2 3">
    <name type="scientific">Methylobacterium komagatae</name>
    <dbReference type="NCBI Taxonomy" id="374425"/>
    <lineage>
        <taxon>Bacteria</taxon>
        <taxon>Pseudomonadati</taxon>
        <taxon>Pseudomonadota</taxon>
        <taxon>Alphaproteobacteria</taxon>
        <taxon>Hyphomicrobiales</taxon>
        <taxon>Methylobacteriaceae</taxon>
        <taxon>Methylobacterium</taxon>
    </lineage>
</organism>
<feature type="domain" description="PilZ" evidence="1">
    <location>
        <begin position="4"/>
        <end position="80"/>
    </location>
</feature>
<dbReference type="RefSeq" id="WP_378970992.1">
    <property type="nucleotide sequence ID" value="NZ_JBHSWN010000001.1"/>
</dbReference>
<dbReference type="Pfam" id="PF07238">
    <property type="entry name" value="PilZ"/>
    <property type="match status" value="1"/>
</dbReference>
<dbReference type="InterPro" id="IPR009875">
    <property type="entry name" value="PilZ_domain"/>
</dbReference>
<reference evidence="3" key="1">
    <citation type="journal article" date="2019" name="Int. J. Syst. Evol. Microbiol.">
        <title>The Global Catalogue of Microorganisms (GCM) 10K type strain sequencing project: providing services to taxonomists for standard genome sequencing and annotation.</title>
        <authorList>
            <consortium name="The Broad Institute Genomics Platform"/>
            <consortium name="The Broad Institute Genome Sequencing Center for Infectious Disease"/>
            <person name="Wu L."/>
            <person name="Ma J."/>
        </authorList>
    </citation>
    <scope>NUCLEOTIDE SEQUENCE [LARGE SCALE GENOMIC DNA]</scope>
    <source>
        <strain evidence="3">CCUG 48316</strain>
    </source>
</reference>
<keyword evidence="3" id="KW-1185">Reference proteome</keyword>
<protein>
    <submittedName>
        <fullName evidence="2">PilZ domain-containing protein</fullName>
    </submittedName>
</protein>
<dbReference type="Proteomes" id="UP001596292">
    <property type="component" value="Unassembled WGS sequence"/>
</dbReference>
<name>A0ABW2BK49_9HYPH</name>
<sequence>MSEERRGSYRRNAFTFGTVEGEDGEIDCLVWDVTQAGALIEIERSVDLPEQVRVRLTPETAMREANVAWQRGKRAGLTFVSS</sequence>
<dbReference type="Gene3D" id="2.40.10.220">
    <property type="entry name" value="predicted glycosyltransferase like domains"/>
    <property type="match status" value="1"/>
</dbReference>
<evidence type="ECO:0000313" key="3">
    <source>
        <dbReference type="Proteomes" id="UP001596292"/>
    </source>
</evidence>
<gene>
    <name evidence="2" type="ORF">ACFQE0_14925</name>
</gene>
<evidence type="ECO:0000259" key="1">
    <source>
        <dbReference type="Pfam" id="PF07238"/>
    </source>
</evidence>
<dbReference type="SUPFAM" id="SSF141371">
    <property type="entry name" value="PilZ domain-like"/>
    <property type="match status" value="1"/>
</dbReference>
<accession>A0ABW2BK49</accession>